<dbReference type="InterPro" id="IPR011723">
    <property type="entry name" value="Znf/thioredoxin_put"/>
</dbReference>
<dbReference type="Pfam" id="PF11906">
    <property type="entry name" value="DUF3426"/>
    <property type="match status" value="1"/>
</dbReference>
<sequence>MYTQCRGCGEVFVIDVDHLIHARGHVRCNLCGTVFDGMETLSADKPHEDEDLLLHDFDNAPPLLTQAFHAMLVADSVEEDIEDEFAEDIAAELDGIIAEAVADSAADTSEDMSEDSGLPGFVIAEESVVDVPFVAEKRAQQKPKTSNLLWSGLAAAMLCGLLWQAQAAIASGQVKLPEHPISERLCEWFSCAKAADDVDLNAISLVSRNIRPHPGRDESLIISASMINANESNQKFPALEIKLSDLNGQIVAMRRFIADEYVPVDVLRAGFVANTLIPINLEIVSPGEDAVAFEIGFVQP</sequence>
<reference evidence="2" key="1">
    <citation type="submission" date="2018-06" db="EMBL/GenBank/DDBJ databases">
        <authorList>
            <person name="Zhirakovskaya E."/>
        </authorList>
    </citation>
    <scope>NUCLEOTIDE SEQUENCE</scope>
</reference>
<dbReference type="PROSITE" id="PS00028">
    <property type="entry name" value="ZINC_FINGER_C2H2_1"/>
    <property type="match status" value="1"/>
</dbReference>
<organism evidence="2">
    <name type="scientific">hydrothermal vent metagenome</name>
    <dbReference type="NCBI Taxonomy" id="652676"/>
    <lineage>
        <taxon>unclassified sequences</taxon>
        <taxon>metagenomes</taxon>
        <taxon>ecological metagenomes</taxon>
    </lineage>
</organism>
<evidence type="ECO:0000259" key="1">
    <source>
        <dbReference type="PROSITE" id="PS00028"/>
    </source>
</evidence>
<name>A0A3B0VM33_9ZZZZ</name>
<dbReference type="InterPro" id="IPR021834">
    <property type="entry name" value="DUF3426"/>
</dbReference>
<protein>
    <recommendedName>
        <fullName evidence="1">C2H2-type domain-containing protein</fullName>
    </recommendedName>
</protein>
<proteinExistence type="predicted"/>
<dbReference type="AlphaFoldDB" id="A0A3B0VM33"/>
<dbReference type="EMBL" id="UOFA01000054">
    <property type="protein sequence ID" value="VAW43981.1"/>
    <property type="molecule type" value="Genomic_DNA"/>
</dbReference>
<dbReference type="InterPro" id="IPR013087">
    <property type="entry name" value="Znf_C2H2_type"/>
</dbReference>
<gene>
    <name evidence="2" type="ORF">MNBD_GAMMA02-730</name>
</gene>
<dbReference type="NCBIfam" id="TIGR02098">
    <property type="entry name" value="MJ0042_CXXC"/>
    <property type="match status" value="1"/>
</dbReference>
<feature type="domain" description="C2H2-type" evidence="1">
    <location>
        <begin position="5"/>
        <end position="25"/>
    </location>
</feature>
<evidence type="ECO:0000313" key="2">
    <source>
        <dbReference type="EMBL" id="VAW43981.1"/>
    </source>
</evidence>
<accession>A0A3B0VM33</accession>